<dbReference type="EMBL" id="JAEQNA010000007">
    <property type="protein sequence ID" value="MBL0422158.1"/>
    <property type="molecule type" value="Genomic_DNA"/>
</dbReference>
<feature type="chain" id="PRO_5037129556" evidence="1">
    <location>
        <begin position="27"/>
        <end position="365"/>
    </location>
</feature>
<evidence type="ECO:0000313" key="3">
    <source>
        <dbReference type="Proteomes" id="UP000613011"/>
    </source>
</evidence>
<sequence>MSSIRVRALTLTILCAGAAAPGLSAAAERFQLRHNLAGTLPGELVAIPASSGWVGSMTYTHSNVHKVTGADGERLNLAIPGGVVPLPAPAPAALYPTYPATTASVDFRARLRQVNLSLSYATEARPTTGRFVVGANLPYLQREQTTRLQAQTPALSWRPGVPAATQAAVGSSFNQSYQAGLAAQAAAESGEISGFGDAEVYGGWIAPESPVRLAATAALVVPTGRYDAAAGVDAGQGDFFTFKPSVRAAWQLDEKLVTAGKLVFGFNSRNRDTNVRSGHWAGFEAAVAYRLPIALVGVNGVHVQQLRDDDNNPFGASRFRATSAGLFITSELPAIGSLTFQYTAMLESRNARHGNVTQLRLTRAF</sequence>
<dbReference type="AlphaFoldDB" id="A0A936ZL14"/>
<keyword evidence="3" id="KW-1185">Reference proteome</keyword>
<feature type="signal peptide" evidence="1">
    <location>
        <begin position="1"/>
        <end position="26"/>
    </location>
</feature>
<protein>
    <submittedName>
        <fullName evidence="2">Transporter</fullName>
    </submittedName>
</protein>
<dbReference type="Pfam" id="PF13557">
    <property type="entry name" value="Phenol_MetA_deg"/>
    <property type="match status" value="1"/>
</dbReference>
<evidence type="ECO:0000256" key="1">
    <source>
        <dbReference type="SAM" id="SignalP"/>
    </source>
</evidence>
<evidence type="ECO:0000313" key="2">
    <source>
        <dbReference type="EMBL" id="MBL0422158.1"/>
    </source>
</evidence>
<comment type="caution">
    <text evidence="2">The sequence shown here is derived from an EMBL/GenBank/DDBJ whole genome shotgun (WGS) entry which is preliminary data.</text>
</comment>
<proteinExistence type="predicted"/>
<reference evidence="2" key="1">
    <citation type="submission" date="2021-01" db="EMBL/GenBank/DDBJ databases">
        <title>Ramlibacter sp. strain AW1 16S ribosomal RNA gene Genome sequencing and assembly.</title>
        <authorList>
            <person name="Kang M."/>
        </authorList>
    </citation>
    <scope>NUCLEOTIDE SEQUENCE</scope>
    <source>
        <strain evidence="2">AW1</strain>
    </source>
</reference>
<accession>A0A936ZL14</accession>
<dbReference type="Proteomes" id="UP000613011">
    <property type="component" value="Unassembled WGS sequence"/>
</dbReference>
<gene>
    <name evidence="2" type="ORF">JI739_17555</name>
</gene>
<organism evidence="2 3">
    <name type="scientific">Ramlibacter aurantiacus</name>
    <dbReference type="NCBI Taxonomy" id="2801330"/>
    <lineage>
        <taxon>Bacteria</taxon>
        <taxon>Pseudomonadati</taxon>
        <taxon>Pseudomonadota</taxon>
        <taxon>Betaproteobacteria</taxon>
        <taxon>Burkholderiales</taxon>
        <taxon>Comamonadaceae</taxon>
        <taxon>Ramlibacter</taxon>
    </lineage>
</organism>
<name>A0A936ZL14_9BURK</name>
<dbReference type="InterPro" id="IPR025737">
    <property type="entry name" value="FApF"/>
</dbReference>
<keyword evidence="1" id="KW-0732">Signal</keyword>
<dbReference type="RefSeq" id="WP_201685235.1">
    <property type="nucleotide sequence ID" value="NZ_JAEQNA010000007.1"/>
</dbReference>